<dbReference type="InterPro" id="IPR036047">
    <property type="entry name" value="F-box-like_dom_sf"/>
</dbReference>
<dbReference type="PANTHER" id="PTHR38926">
    <property type="entry name" value="F-BOX DOMAIN CONTAINING PROTEIN, EXPRESSED"/>
    <property type="match status" value="1"/>
</dbReference>
<dbReference type="SUPFAM" id="SSF52047">
    <property type="entry name" value="RNI-like"/>
    <property type="match status" value="1"/>
</dbReference>
<dbReference type="Proteomes" id="UP000298652">
    <property type="component" value="Chromosome 1"/>
</dbReference>
<dbReference type="InterPro" id="IPR032675">
    <property type="entry name" value="LRR_dom_sf"/>
</dbReference>
<evidence type="ECO:0000313" key="3">
    <source>
        <dbReference type="EMBL" id="TKW38836.1"/>
    </source>
</evidence>
<evidence type="ECO:0000313" key="4">
    <source>
        <dbReference type="Proteomes" id="UP000298652"/>
    </source>
</evidence>
<dbReference type="SMART" id="SM00367">
    <property type="entry name" value="LRR_CC"/>
    <property type="match status" value="3"/>
</dbReference>
<dbReference type="EMBL" id="CM016552">
    <property type="protein sequence ID" value="TKW38836.1"/>
    <property type="molecule type" value="Genomic_DNA"/>
</dbReference>
<protein>
    <recommendedName>
        <fullName evidence="2">F-box domain-containing protein</fullName>
    </recommendedName>
</protein>
<dbReference type="SUPFAM" id="SSF81383">
    <property type="entry name" value="F-box domain"/>
    <property type="match status" value="1"/>
</dbReference>
<dbReference type="AlphaFoldDB" id="A0A4V6DD20"/>
<accession>A0A4V6DD20</accession>
<organism evidence="3 4">
    <name type="scientific">Setaria viridis</name>
    <name type="common">Green bristlegrass</name>
    <name type="synonym">Setaria italica subsp. viridis</name>
    <dbReference type="NCBI Taxonomy" id="4556"/>
    <lineage>
        <taxon>Eukaryota</taxon>
        <taxon>Viridiplantae</taxon>
        <taxon>Streptophyta</taxon>
        <taxon>Embryophyta</taxon>
        <taxon>Tracheophyta</taxon>
        <taxon>Spermatophyta</taxon>
        <taxon>Magnoliopsida</taxon>
        <taxon>Liliopsida</taxon>
        <taxon>Poales</taxon>
        <taxon>Poaceae</taxon>
        <taxon>PACMAD clade</taxon>
        <taxon>Panicoideae</taxon>
        <taxon>Panicodae</taxon>
        <taxon>Paniceae</taxon>
        <taxon>Cenchrinae</taxon>
        <taxon>Setaria</taxon>
    </lineage>
</organism>
<name>A0A4V6DD20_SETVI</name>
<feature type="domain" description="F-box" evidence="2">
    <location>
        <begin position="18"/>
        <end position="66"/>
    </location>
</feature>
<dbReference type="InterPro" id="IPR001810">
    <property type="entry name" value="F-box_dom"/>
</dbReference>
<dbReference type="Pfam" id="PF13516">
    <property type="entry name" value="LRR_6"/>
    <property type="match status" value="1"/>
</dbReference>
<gene>
    <name evidence="3" type="ORF">SEVIR_1G141100v2</name>
</gene>
<dbReference type="InterPro" id="IPR006553">
    <property type="entry name" value="Leu-rich_rpt_Cys-con_subtyp"/>
</dbReference>
<dbReference type="Pfam" id="PF12937">
    <property type="entry name" value="F-box-like"/>
    <property type="match status" value="1"/>
</dbReference>
<dbReference type="Gramene" id="TKW38836">
    <property type="protein sequence ID" value="TKW38836"/>
    <property type="gene ID" value="SEVIR_1G141100v2"/>
</dbReference>
<dbReference type="Gene3D" id="1.20.1280.50">
    <property type="match status" value="1"/>
</dbReference>
<dbReference type="FunFam" id="1.20.1280.50:FF:000037">
    <property type="entry name" value="F-box protein SKIP19"/>
    <property type="match status" value="1"/>
</dbReference>
<evidence type="ECO:0000256" key="1">
    <source>
        <dbReference type="SAM" id="MobiDB-lite"/>
    </source>
</evidence>
<dbReference type="Gene3D" id="3.80.10.10">
    <property type="entry name" value="Ribonuclease Inhibitor"/>
    <property type="match status" value="1"/>
</dbReference>
<dbReference type="InterPro" id="IPR001611">
    <property type="entry name" value="Leu-rich_rpt"/>
</dbReference>
<feature type="region of interest" description="Disordered" evidence="1">
    <location>
        <begin position="305"/>
        <end position="334"/>
    </location>
</feature>
<dbReference type="FunFam" id="3.80.10.10:FF:000902">
    <property type="entry name" value="F-box protein SKIP19"/>
    <property type="match status" value="1"/>
</dbReference>
<dbReference type="PANTHER" id="PTHR38926:SF2">
    <property type="entry name" value="F-BOX_LRR-REPEAT PROTEIN 21-RELATED"/>
    <property type="match status" value="1"/>
</dbReference>
<dbReference type="PROSITE" id="PS50181">
    <property type="entry name" value="FBOX"/>
    <property type="match status" value="1"/>
</dbReference>
<reference evidence="3" key="1">
    <citation type="submission" date="2019-03" db="EMBL/GenBank/DDBJ databases">
        <title>WGS assembly of Setaria viridis.</title>
        <authorList>
            <person name="Huang P."/>
            <person name="Jenkins J."/>
            <person name="Grimwood J."/>
            <person name="Barry K."/>
            <person name="Healey A."/>
            <person name="Mamidi S."/>
            <person name="Sreedasyam A."/>
            <person name="Shu S."/>
            <person name="Feldman M."/>
            <person name="Wu J."/>
            <person name="Yu Y."/>
            <person name="Chen C."/>
            <person name="Johnson J."/>
            <person name="Rokhsar D."/>
            <person name="Baxter I."/>
            <person name="Schmutz J."/>
            <person name="Brutnell T."/>
            <person name="Kellogg E."/>
        </authorList>
    </citation>
    <scope>NUCLEOTIDE SEQUENCE [LARGE SCALE GENOMIC DNA]</scope>
</reference>
<proteinExistence type="predicted"/>
<sequence>MSLLPPPASPMAEAEAEARDWAEMPSDALAAVFGKLDVAEILTGAGLVCRAWRRLAATDPTLWRRVDMCLQGDLLETEEAEATARGAEAMARAAVDRAAGTMEAFWADDFVTDDLLRYISQRAPSLKSLQLSLCHHVSNEGFAEAINCLPQLEELEVTFCTLHGNVCDTIGRACPQLKRFRLNERWSILQSEFAPYEGMDDDTEALGIASTMPGLQELQLIGNNMTNDGLMAILDRCPHLESLDIRQCYNIQMDDAMKSKCARIRDLKLPHDSISDFKYRAHIVSANSGSDFEVDVYDDLLDPVTEDDDADFDDIDDFDDAGSDGGMYDDDFDI</sequence>
<evidence type="ECO:0000259" key="2">
    <source>
        <dbReference type="PROSITE" id="PS50181"/>
    </source>
</evidence>
<keyword evidence="4" id="KW-1185">Reference proteome</keyword>
<dbReference type="OMA" id="KCARIRY"/>